<dbReference type="InterPro" id="IPR050482">
    <property type="entry name" value="Sensor_HK_TwoCompSys"/>
</dbReference>
<dbReference type="EC" id="2.7.13.3" evidence="2"/>
<dbReference type="RefSeq" id="WP_132820067.1">
    <property type="nucleotide sequence ID" value="NZ_SMKI01000275.1"/>
</dbReference>
<dbReference type="Pfam" id="PF07730">
    <property type="entry name" value="HisKA_3"/>
    <property type="match status" value="1"/>
</dbReference>
<dbReference type="PANTHER" id="PTHR24421:SF10">
    <property type="entry name" value="NITRATE_NITRITE SENSOR PROTEIN NARQ"/>
    <property type="match status" value="1"/>
</dbReference>
<dbReference type="CDD" id="cd16917">
    <property type="entry name" value="HATPase_UhpB-NarQ-NarX-like"/>
    <property type="match status" value="1"/>
</dbReference>
<feature type="transmembrane region" description="Helical" evidence="10">
    <location>
        <begin position="37"/>
        <end position="56"/>
    </location>
</feature>
<name>A0A4R4T3X2_9ACTN</name>
<feature type="transmembrane region" description="Helical" evidence="10">
    <location>
        <begin position="91"/>
        <end position="116"/>
    </location>
</feature>
<evidence type="ECO:0000256" key="6">
    <source>
        <dbReference type="ARBA" id="ARBA00022777"/>
    </source>
</evidence>
<keyword evidence="10" id="KW-0812">Transmembrane</keyword>
<feature type="transmembrane region" description="Helical" evidence="10">
    <location>
        <begin position="153"/>
        <end position="175"/>
    </location>
</feature>
<dbReference type="InterPro" id="IPR011712">
    <property type="entry name" value="Sig_transdc_His_kin_sub3_dim/P"/>
</dbReference>
<evidence type="ECO:0000259" key="11">
    <source>
        <dbReference type="Pfam" id="PF07730"/>
    </source>
</evidence>
<evidence type="ECO:0000256" key="10">
    <source>
        <dbReference type="SAM" id="Phobius"/>
    </source>
</evidence>
<reference evidence="12 13" key="1">
    <citation type="submission" date="2019-03" db="EMBL/GenBank/DDBJ databases">
        <title>Draft genome sequences of novel Actinobacteria.</title>
        <authorList>
            <person name="Sahin N."/>
            <person name="Ay H."/>
            <person name="Saygin H."/>
        </authorList>
    </citation>
    <scope>NUCLEOTIDE SEQUENCE [LARGE SCALE GENOMIC DNA]</scope>
    <source>
        <strain evidence="12 13">DSM 41900</strain>
    </source>
</reference>
<keyword evidence="7" id="KW-0067">ATP-binding</keyword>
<feature type="domain" description="Signal transduction histidine kinase subgroup 3 dimerisation and phosphoacceptor" evidence="11">
    <location>
        <begin position="205"/>
        <end position="278"/>
    </location>
</feature>
<evidence type="ECO:0000256" key="1">
    <source>
        <dbReference type="ARBA" id="ARBA00000085"/>
    </source>
</evidence>
<keyword evidence="3" id="KW-0597">Phosphoprotein</keyword>
<evidence type="ECO:0000256" key="5">
    <source>
        <dbReference type="ARBA" id="ARBA00022741"/>
    </source>
</evidence>
<organism evidence="12 13">
    <name type="scientific">Streptomyces hainanensis</name>
    <dbReference type="NCBI Taxonomy" id="402648"/>
    <lineage>
        <taxon>Bacteria</taxon>
        <taxon>Bacillati</taxon>
        <taxon>Actinomycetota</taxon>
        <taxon>Actinomycetes</taxon>
        <taxon>Kitasatosporales</taxon>
        <taxon>Streptomycetaceae</taxon>
        <taxon>Streptomyces</taxon>
    </lineage>
</organism>
<dbReference type="InterPro" id="IPR036890">
    <property type="entry name" value="HATPase_C_sf"/>
</dbReference>
<evidence type="ECO:0000256" key="4">
    <source>
        <dbReference type="ARBA" id="ARBA00022679"/>
    </source>
</evidence>
<dbReference type="GO" id="GO:0016020">
    <property type="term" value="C:membrane"/>
    <property type="evidence" value="ECO:0007669"/>
    <property type="project" value="InterPro"/>
</dbReference>
<proteinExistence type="predicted"/>
<feature type="transmembrane region" description="Helical" evidence="10">
    <location>
        <begin position="63"/>
        <end position="85"/>
    </location>
</feature>
<dbReference type="AlphaFoldDB" id="A0A4R4T3X2"/>
<evidence type="ECO:0000256" key="7">
    <source>
        <dbReference type="ARBA" id="ARBA00022840"/>
    </source>
</evidence>
<protein>
    <recommendedName>
        <fullName evidence="2">histidine kinase</fullName>
        <ecNumber evidence="2">2.7.13.3</ecNumber>
    </recommendedName>
</protein>
<keyword evidence="4" id="KW-0808">Transferase</keyword>
<dbReference type="Gene3D" id="1.20.5.1930">
    <property type="match status" value="1"/>
</dbReference>
<dbReference type="GO" id="GO:0046983">
    <property type="term" value="F:protein dimerization activity"/>
    <property type="evidence" value="ECO:0007669"/>
    <property type="project" value="InterPro"/>
</dbReference>
<keyword evidence="13" id="KW-1185">Reference proteome</keyword>
<evidence type="ECO:0000313" key="12">
    <source>
        <dbReference type="EMBL" id="TDC71651.1"/>
    </source>
</evidence>
<evidence type="ECO:0000256" key="9">
    <source>
        <dbReference type="SAM" id="MobiDB-lite"/>
    </source>
</evidence>
<dbReference type="GO" id="GO:0005524">
    <property type="term" value="F:ATP binding"/>
    <property type="evidence" value="ECO:0007669"/>
    <property type="project" value="UniProtKB-KW"/>
</dbReference>
<keyword evidence="10" id="KW-1133">Transmembrane helix</keyword>
<comment type="catalytic activity">
    <reaction evidence="1">
        <text>ATP + protein L-histidine = ADP + protein N-phospho-L-histidine.</text>
        <dbReference type="EC" id="2.7.13.3"/>
    </reaction>
</comment>
<dbReference type="OrthoDB" id="227596at2"/>
<keyword evidence="8" id="KW-0902">Two-component regulatory system</keyword>
<feature type="transmembrane region" description="Helical" evidence="10">
    <location>
        <begin position="128"/>
        <end position="147"/>
    </location>
</feature>
<evidence type="ECO:0000313" key="13">
    <source>
        <dbReference type="Proteomes" id="UP000295345"/>
    </source>
</evidence>
<sequence>MTDSAVAPDGWAQRALLPGELLADGVRPHLRRTGRDWAMDGLFFVWSTGVFALLLIDLPSRDYLPGWMLAVDPWFGGAACLAIWWRRHHPLMLGLAAVPVTFLSSTAFGAMTVIVLNIGLRLPPRTALLVIGAHLAAVVPYLLEYSVPHEGGYVAVAFLVAYYLFFFAWGASVRLRRQLVIRLRADARRERAEHTRRLVDARRTEREAIAREMHDVLAHRISLLSVHAGALAYRTDASTGGTAKPLSDSEIGDSVRVIRDTAHQALEELREVLTVLRGRGPAEGDRQLGIADIGRLVAEAERAGQRVVFTRDLDAGAAAALRGPVQRTAYRVVQEGLTNARKHAAGTPVQVALGGAPGQGLTIAVRNALRARPVTEIPGAGAGLAGLEERAALDGGVLRHGPSATGDEFELVAELPWGPTPLGRDPKDQPQLPPH</sequence>
<evidence type="ECO:0000256" key="2">
    <source>
        <dbReference type="ARBA" id="ARBA00012438"/>
    </source>
</evidence>
<feature type="region of interest" description="Disordered" evidence="9">
    <location>
        <begin position="416"/>
        <end position="435"/>
    </location>
</feature>
<comment type="caution">
    <text evidence="12">The sequence shown here is derived from an EMBL/GenBank/DDBJ whole genome shotgun (WGS) entry which is preliminary data.</text>
</comment>
<dbReference type="Gene3D" id="3.30.565.10">
    <property type="entry name" value="Histidine kinase-like ATPase, C-terminal domain"/>
    <property type="match status" value="1"/>
</dbReference>
<evidence type="ECO:0000256" key="8">
    <source>
        <dbReference type="ARBA" id="ARBA00023012"/>
    </source>
</evidence>
<keyword evidence="10" id="KW-0472">Membrane</keyword>
<accession>A0A4R4T3X2</accession>
<dbReference type="Proteomes" id="UP000295345">
    <property type="component" value="Unassembled WGS sequence"/>
</dbReference>
<evidence type="ECO:0000256" key="3">
    <source>
        <dbReference type="ARBA" id="ARBA00022553"/>
    </source>
</evidence>
<dbReference type="PANTHER" id="PTHR24421">
    <property type="entry name" value="NITRATE/NITRITE SENSOR PROTEIN NARX-RELATED"/>
    <property type="match status" value="1"/>
</dbReference>
<keyword evidence="6 12" id="KW-0418">Kinase</keyword>
<dbReference type="GO" id="GO:0000155">
    <property type="term" value="F:phosphorelay sensor kinase activity"/>
    <property type="evidence" value="ECO:0007669"/>
    <property type="project" value="InterPro"/>
</dbReference>
<dbReference type="EMBL" id="SMKI01000275">
    <property type="protein sequence ID" value="TDC71651.1"/>
    <property type="molecule type" value="Genomic_DNA"/>
</dbReference>
<gene>
    <name evidence="12" type="ORF">E1283_23215</name>
</gene>
<keyword evidence="5" id="KW-0547">Nucleotide-binding</keyword>